<name>A0A9Q5ZE87_NOSLI</name>
<gene>
    <name evidence="1" type="ORF">VF08_08760</name>
</gene>
<evidence type="ECO:0000313" key="1">
    <source>
        <dbReference type="EMBL" id="PHK05088.1"/>
    </source>
</evidence>
<reference evidence="1 2" key="1">
    <citation type="submission" date="2015-02" db="EMBL/GenBank/DDBJ databases">
        <title>Nostoc linckia genome annotation.</title>
        <authorList>
            <person name="Zhou Z."/>
        </authorList>
    </citation>
    <scope>NUCLEOTIDE SEQUENCE [LARGE SCALE GENOMIC DNA]</scope>
    <source>
        <strain evidence="2">z8</strain>
    </source>
</reference>
<dbReference type="RefSeq" id="WP_099070227.1">
    <property type="nucleotide sequence ID" value="NZ_LAHD01000018.1"/>
</dbReference>
<evidence type="ECO:0000313" key="2">
    <source>
        <dbReference type="Proteomes" id="UP000222310"/>
    </source>
</evidence>
<comment type="caution">
    <text evidence="1">The sequence shown here is derived from an EMBL/GenBank/DDBJ whole genome shotgun (WGS) entry which is preliminary data.</text>
</comment>
<dbReference type="AlphaFoldDB" id="A0A9Q5ZE87"/>
<dbReference type="EMBL" id="LAHD01000018">
    <property type="protein sequence ID" value="PHK05088.1"/>
    <property type="molecule type" value="Genomic_DNA"/>
</dbReference>
<protein>
    <submittedName>
        <fullName evidence="1">Uncharacterized protein</fullName>
    </submittedName>
</protein>
<dbReference type="Proteomes" id="UP000222310">
    <property type="component" value="Unassembled WGS sequence"/>
</dbReference>
<sequence length="86" mass="10379">MPEILIYHFIVFSLRLVQPNKIKSFNFFKADDRKFKNKIKRIGLTQKLMISYNFCINTLVFAVKHLDVFQDERSPIFQFDITIKFM</sequence>
<organism evidence="1 2">
    <name type="scientific">Nostoc linckia z8</name>
    <dbReference type="NCBI Taxonomy" id="1628746"/>
    <lineage>
        <taxon>Bacteria</taxon>
        <taxon>Bacillati</taxon>
        <taxon>Cyanobacteriota</taxon>
        <taxon>Cyanophyceae</taxon>
        <taxon>Nostocales</taxon>
        <taxon>Nostocaceae</taxon>
        <taxon>Nostoc</taxon>
    </lineage>
</organism>
<proteinExistence type="predicted"/>
<accession>A0A9Q5ZE87</accession>